<proteinExistence type="predicted"/>
<evidence type="ECO:0000313" key="3">
    <source>
        <dbReference type="Proteomes" id="UP001311232"/>
    </source>
</evidence>
<evidence type="ECO:0000256" key="1">
    <source>
        <dbReference type="SAM" id="MobiDB-lite"/>
    </source>
</evidence>
<evidence type="ECO:0000313" key="2">
    <source>
        <dbReference type="EMBL" id="KAK5618496.1"/>
    </source>
</evidence>
<name>A0AAV9SB01_9TELE</name>
<organism evidence="2 3">
    <name type="scientific">Crenichthys baileyi</name>
    <name type="common">White River springfish</name>
    <dbReference type="NCBI Taxonomy" id="28760"/>
    <lineage>
        <taxon>Eukaryota</taxon>
        <taxon>Metazoa</taxon>
        <taxon>Chordata</taxon>
        <taxon>Craniata</taxon>
        <taxon>Vertebrata</taxon>
        <taxon>Euteleostomi</taxon>
        <taxon>Actinopterygii</taxon>
        <taxon>Neopterygii</taxon>
        <taxon>Teleostei</taxon>
        <taxon>Neoteleostei</taxon>
        <taxon>Acanthomorphata</taxon>
        <taxon>Ovalentaria</taxon>
        <taxon>Atherinomorphae</taxon>
        <taxon>Cyprinodontiformes</taxon>
        <taxon>Goodeidae</taxon>
        <taxon>Crenichthys</taxon>
    </lineage>
</organism>
<gene>
    <name evidence="2" type="ORF">CRENBAI_017351</name>
</gene>
<feature type="region of interest" description="Disordered" evidence="1">
    <location>
        <begin position="65"/>
        <end position="99"/>
    </location>
</feature>
<accession>A0AAV9SB01</accession>
<dbReference type="EMBL" id="JAHHUM010000617">
    <property type="protein sequence ID" value="KAK5618496.1"/>
    <property type="molecule type" value="Genomic_DNA"/>
</dbReference>
<dbReference type="AlphaFoldDB" id="A0AAV9SB01"/>
<sequence length="99" mass="11917">MILNKKNEDLNLVFNVRVEDFDYALYVTSGTGVFWLRRSWSFSSSMSRKKIFLIIIRSKGEMREAKRRRNKLETKMQGEQRQMKQKDQRLGISLRQKNK</sequence>
<dbReference type="Proteomes" id="UP001311232">
    <property type="component" value="Unassembled WGS sequence"/>
</dbReference>
<comment type="caution">
    <text evidence="2">The sequence shown here is derived from an EMBL/GenBank/DDBJ whole genome shotgun (WGS) entry which is preliminary data.</text>
</comment>
<feature type="compositionally biased region" description="Basic and acidic residues" evidence="1">
    <location>
        <begin position="71"/>
        <end position="89"/>
    </location>
</feature>
<reference evidence="2 3" key="1">
    <citation type="submission" date="2021-06" db="EMBL/GenBank/DDBJ databases">
        <authorList>
            <person name="Palmer J.M."/>
        </authorList>
    </citation>
    <scope>NUCLEOTIDE SEQUENCE [LARGE SCALE GENOMIC DNA]</scope>
    <source>
        <strain evidence="2 3">MEX-2019</strain>
        <tissue evidence="2">Muscle</tissue>
    </source>
</reference>
<protein>
    <submittedName>
        <fullName evidence="2">Uncharacterized protein</fullName>
    </submittedName>
</protein>
<keyword evidence="3" id="KW-1185">Reference proteome</keyword>